<evidence type="ECO:0000313" key="3">
    <source>
        <dbReference type="Proteomes" id="UP001236507"/>
    </source>
</evidence>
<name>A0ABT6Y4L8_9BACT</name>
<organism evidence="2 3">
    <name type="scientific">Flectobacillus roseus</name>
    <dbReference type="NCBI Taxonomy" id="502259"/>
    <lineage>
        <taxon>Bacteria</taxon>
        <taxon>Pseudomonadati</taxon>
        <taxon>Bacteroidota</taxon>
        <taxon>Cytophagia</taxon>
        <taxon>Cytophagales</taxon>
        <taxon>Flectobacillaceae</taxon>
        <taxon>Flectobacillus</taxon>
    </lineage>
</organism>
<dbReference type="EMBL" id="JASHIF010000003">
    <property type="protein sequence ID" value="MDI9858514.1"/>
    <property type="molecule type" value="Genomic_DNA"/>
</dbReference>
<reference evidence="2 3" key="1">
    <citation type="submission" date="2023-05" db="EMBL/GenBank/DDBJ databases">
        <title>Novel species of genus Flectobacillus isolated from stream in China.</title>
        <authorList>
            <person name="Lu H."/>
        </authorList>
    </citation>
    <scope>NUCLEOTIDE SEQUENCE [LARGE SCALE GENOMIC DNA]</scope>
    <source>
        <strain evidence="2 3">KCTC 42575</strain>
    </source>
</reference>
<dbReference type="InterPro" id="IPR050583">
    <property type="entry name" value="Mycobacterial_A85_antigen"/>
</dbReference>
<proteinExistence type="predicted"/>
<dbReference type="Pfam" id="PF00561">
    <property type="entry name" value="Abhydrolase_1"/>
    <property type="match status" value="1"/>
</dbReference>
<protein>
    <submittedName>
        <fullName evidence="2">Alpha/beta fold hydrolase</fullName>
    </submittedName>
</protein>
<dbReference type="GO" id="GO:0016787">
    <property type="term" value="F:hydrolase activity"/>
    <property type="evidence" value="ECO:0007669"/>
    <property type="project" value="UniProtKB-KW"/>
</dbReference>
<keyword evidence="2" id="KW-0378">Hydrolase</keyword>
<dbReference type="InterPro" id="IPR029058">
    <property type="entry name" value="AB_hydrolase_fold"/>
</dbReference>
<dbReference type="Proteomes" id="UP001236507">
    <property type="component" value="Unassembled WGS sequence"/>
</dbReference>
<dbReference type="InterPro" id="IPR000073">
    <property type="entry name" value="AB_hydrolase_1"/>
</dbReference>
<evidence type="ECO:0000313" key="2">
    <source>
        <dbReference type="EMBL" id="MDI9858514.1"/>
    </source>
</evidence>
<dbReference type="PANTHER" id="PTHR48098">
    <property type="entry name" value="ENTEROCHELIN ESTERASE-RELATED"/>
    <property type="match status" value="1"/>
</dbReference>
<sequence length="234" mass="27447">MQERYIKYYSHHLGADNEILIYGHWGYPVIVFPTTMGRYYEAKDFKLIDAAKGLINDGKVKIYCPDSIDKYSWYAKHLHPSERIQNHIYYDQYLNEELIPAIQRECGVAKVAVAGCSFGGFHAANFAFRHPDKVSHLFTMGAAFDIRSFLNGFYNDQVYFNNPPDYLPNLNDPNLWQMNIVLGTCNADFCRPETERLSGILKSKHVDHWLDVRWHGTHDWPIWREMFPEYLSRI</sequence>
<dbReference type="PANTHER" id="PTHR48098:SF3">
    <property type="entry name" value="IRON(III) ENTEROBACTIN ESTERASE"/>
    <property type="match status" value="1"/>
</dbReference>
<dbReference type="RefSeq" id="WP_095165476.1">
    <property type="nucleotide sequence ID" value="NZ_JASHIF010000003.1"/>
</dbReference>
<accession>A0ABT6Y4L8</accession>
<gene>
    <name evidence="2" type="ORF">QM524_04775</name>
</gene>
<evidence type="ECO:0000259" key="1">
    <source>
        <dbReference type="Pfam" id="PF00561"/>
    </source>
</evidence>
<dbReference type="Gene3D" id="3.40.50.1820">
    <property type="entry name" value="alpha/beta hydrolase"/>
    <property type="match status" value="1"/>
</dbReference>
<keyword evidence="3" id="KW-1185">Reference proteome</keyword>
<feature type="domain" description="AB hydrolase-1" evidence="1">
    <location>
        <begin position="90"/>
        <end position="168"/>
    </location>
</feature>
<comment type="caution">
    <text evidence="2">The sequence shown here is derived from an EMBL/GenBank/DDBJ whole genome shotgun (WGS) entry which is preliminary data.</text>
</comment>
<dbReference type="SUPFAM" id="SSF53474">
    <property type="entry name" value="alpha/beta-Hydrolases"/>
    <property type="match status" value="1"/>
</dbReference>